<evidence type="ECO:0000256" key="1">
    <source>
        <dbReference type="SAM" id="MobiDB-lite"/>
    </source>
</evidence>
<dbReference type="AlphaFoldDB" id="A0A2P2QAN4"/>
<reference evidence="2" key="1">
    <citation type="submission" date="2018-02" db="EMBL/GenBank/DDBJ databases">
        <title>Rhizophora mucronata_Transcriptome.</title>
        <authorList>
            <person name="Meera S.P."/>
            <person name="Sreeshan A."/>
            <person name="Augustine A."/>
        </authorList>
    </citation>
    <scope>NUCLEOTIDE SEQUENCE</scope>
    <source>
        <tissue evidence="2">Leaf</tissue>
    </source>
</reference>
<evidence type="ECO:0000313" key="2">
    <source>
        <dbReference type="EMBL" id="MBX64072.1"/>
    </source>
</evidence>
<feature type="region of interest" description="Disordered" evidence="1">
    <location>
        <begin position="1"/>
        <end position="24"/>
    </location>
</feature>
<name>A0A2P2QAN4_RHIMU</name>
<accession>A0A2P2QAN4</accession>
<protein>
    <submittedName>
        <fullName evidence="2">Uncharacterized protein</fullName>
    </submittedName>
</protein>
<organism evidence="2">
    <name type="scientific">Rhizophora mucronata</name>
    <name type="common">Asiatic mangrove</name>
    <dbReference type="NCBI Taxonomy" id="61149"/>
    <lineage>
        <taxon>Eukaryota</taxon>
        <taxon>Viridiplantae</taxon>
        <taxon>Streptophyta</taxon>
        <taxon>Embryophyta</taxon>
        <taxon>Tracheophyta</taxon>
        <taxon>Spermatophyta</taxon>
        <taxon>Magnoliopsida</taxon>
        <taxon>eudicotyledons</taxon>
        <taxon>Gunneridae</taxon>
        <taxon>Pentapetalae</taxon>
        <taxon>rosids</taxon>
        <taxon>fabids</taxon>
        <taxon>Malpighiales</taxon>
        <taxon>Rhizophoraceae</taxon>
        <taxon>Rhizophora</taxon>
    </lineage>
</organism>
<proteinExistence type="predicted"/>
<dbReference type="EMBL" id="GGEC01083588">
    <property type="protein sequence ID" value="MBX64072.1"/>
    <property type="molecule type" value="Transcribed_RNA"/>
</dbReference>
<sequence>MSKPILMHDPVGFDPSRGFPGIEH</sequence>